<organism evidence="1 2">
    <name type="scientific">Aureitalea marina</name>
    <dbReference type="NCBI Taxonomy" id="930804"/>
    <lineage>
        <taxon>Bacteria</taxon>
        <taxon>Pseudomonadati</taxon>
        <taxon>Bacteroidota</taxon>
        <taxon>Flavobacteriia</taxon>
        <taxon>Flavobacteriales</taxon>
        <taxon>Flavobacteriaceae</taxon>
        <taxon>Aureitalea</taxon>
    </lineage>
</organism>
<name>A0A2S7KP55_9FLAO</name>
<evidence type="ECO:0000313" key="1">
    <source>
        <dbReference type="EMBL" id="PQB04414.1"/>
    </source>
</evidence>
<evidence type="ECO:0008006" key="3">
    <source>
        <dbReference type="Google" id="ProtNLM"/>
    </source>
</evidence>
<gene>
    <name evidence="1" type="ORF">BST85_05510</name>
</gene>
<dbReference type="Pfam" id="PF14059">
    <property type="entry name" value="DUF4251"/>
    <property type="match status" value="1"/>
</dbReference>
<proteinExistence type="predicted"/>
<dbReference type="RefSeq" id="WP_104812340.1">
    <property type="nucleotide sequence ID" value="NZ_MQUB01000001.1"/>
</dbReference>
<reference evidence="1 2" key="1">
    <citation type="submission" date="2016-11" db="EMBL/GenBank/DDBJ databases">
        <title>Trade-off between light-utilization and light-protection in marine flavobacteria.</title>
        <authorList>
            <person name="Kumagai Y."/>
        </authorList>
    </citation>
    <scope>NUCLEOTIDE SEQUENCE [LARGE SCALE GENOMIC DNA]</scope>
    <source>
        <strain evidence="1 2">NBRC 107741</strain>
    </source>
</reference>
<sequence length="179" mass="20167">MMRPALIAILLLLMTTPVAIGQVDSLSGRQLRNFQKDQVYNQIKDLVESGNFQFVAVWGQPQTGGRLDLNGNNNYVRIEENRVDTFLQYFGRVYNGRIANSNNGGILFKGDMENWEVRYDEKKRKINYRFTHKTGPETYELIMRIGAGGGASVTVSSSARDFMSFDGYIEPLKAADNPG</sequence>
<dbReference type="EMBL" id="MQUB01000001">
    <property type="protein sequence ID" value="PQB04414.1"/>
    <property type="molecule type" value="Genomic_DNA"/>
</dbReference>
<dbReference type="AlphaFoldDB" id="A0A2S7KP55"/>
<protein>
    <recommendedName>
        <fullName evidence="3">DUF4251 domain-containing protein</fullName>
    </recommendedName>
</protein>
<comment type="caution">
    <text evidence="1">The sequence shown here is derived from an EMBL/GenBank/DDBJ whole genome shotgun (WGS) entry which is preliminary data.</text>
</comment>
<dbReference type="InterPro" id="IPR025347">
    <property type="entry name" value="DUF4251"/>
</dbReference>
<dbReference type="OrthoDB" id="1448121at2"/>
<accession>A0A2S7KP55</accession>
<evidence type="ECO:0000313" key="2">
    <source>
        <dbReference type="Proteomes" id="UP000239800"/>
    </source>
</evidence>
<keyword evidence="2" id="KW-1185">Reference proteome</keyword>
<dbReference type="Proteomes" id="UP000239800">
    <property type="component" value="Unassembled WGS sequence"/>
</dbReference>
<dbReference type="Gene3D" id="2.40.128.410">
    <property type="match status" value="1"/>
</dbReference>